<feature type="transmembrane region" description="Helical" evidence="2">
    <location>
        <begin position="971"/>
        <end position="992"/>
    </location>
</feature>
<reference evidence="3 4" key="1">
    <citation type="submission" date="2016-10" db="EMBL/GenBank/DDBJ databases">
        <authorList>
            <person name="de Groot N.N."/>
        </authorList>
    </citation>
    <scope>NUCLEOTIDE SEQUENCE [LARGE SCALE GENOMIC DNA]</scope>
    <source>
        <strain evidence="3 4">CGMCC 1.8891</strain>
    </source>
</reference>
<dbReference type="SUPFAM" id="SSF82693">
    <property type="entry name" value="Multidrug efflux transporter AcrB pore domain, PN1, PN2, PC1 and PC2 subdomains"/>
    <property type="match status" value="4"/>
</dbReference>
<dbReference type="Gene3D" id="3.30.70.1440">
    <property type="entry name" value="Multidrug efflux transporter AcrB pore domain"/>
    <property type="match status" value="1"/>
</dbReference>
<evidence type="ECO:0000313" key="4">
    <source>
        <dbReference type="Proteomes" id="UP000183299"/>
    </source>
</evidence>
<evidence type="ECO:0000256" key="1">
    <source>
        <dbReference type="SAM" id="MobiDB-lite"/>
    </source>
</evidence>
<feature type="transmembrane region" description="Helical" evidence="2">
    <location>
        <begin position="407"/>
        <end position="431"/>
    </location>
</feature>
<feature type="region of interest" description="Disordered" evidence="1">
    <location>
        <begin position="1"/>
        <end position="21"/>
    </location>
</feature>
<feature type="transmembrane region" description="Helical" evidence="2">
    <location>
        <begin position="483"/>
        <end position="509"/>
    </location>
</feature>
<dbReference type="AlphaFoldDB" id="A0A1I3Q310"/>
<dbReference type="Gene3D" id="3.30.70.1320">
    <property type="entry name" value="Multidrug efflux transporter AcrB pore domain like"/>
    <property type="match status" value="1"/>
</dbReference>
<feature type="transmembrane region" description="Helical" evidence="2">
    <location>
        <begin position="451"/>
        <end position="471"/>
    </location>
</feature>
<feature type="transmembrane region" description="Helical" evidence="2">
    <location>
        <begin position="354"/>
        <end position="373"/>
    </location>
</feature>
<keyword evidence="2" id="KW-0472">Membrane</keyword>
<feature type="transmembrane region" description="Helical" evidence="2">
    <location>
        <begin position="38"/>
        <end position="58"/>
    </location>
</feature>
<dbReference type="SUPFAM" id="SSF82866">
    <property type="entry name" value="Multidrug efflux transporter AcrB transmembrane domain"/>
    <property type="match status" value="2"/>
</dbReference>
<evidence type="ECO:0000256" key="2">
    <source>
        <dbReference type="SAM" id="Phobius"/>
    </source>
</evidence>
<proteinExistence type="predicted"/>
<dbReference type="Gene3D" id="3.30.2090.10">
    <property type="entry name" value="Multidrug efflux transporter AcrB TolC docking domain, DN and DC subdomains"/>
    <property type="match status" value="2"/>
</dbReference>
<organism evidence="3 4">
    <name type="scientific">Celeribacter halophilus</name>
    <dbReference type="NCBI Taxonomy" id="576117"/>
    <lineage>
        <taxon>Bacteria</taxon>
        <taxon>Pseudomonadati</taxon>
        <taxon>Pseudomonadota</taxon>
        <taxon>Alphaproteobacteria</taxon>
        <taxon>Rhodobacterales</taxon>
        <taxon>Roseobacteraceae</taxon>
        <taxon>Celeribacter</taxon>
    </lineage>
</organism>
<feature type="transmembrane region" description="Helical" evidence="2">
    <location>
        <begin position="896"/>
        <end position="916"/>
    </location>
</feature>
<keyword evidence="4" id="KW-1185">Reference proteome</keyword>
<dbReference type="GO" id="GO:0042910">
    <property type="term" value="F:xenobiotic transmembrane transporter activity"/>
    <property type="evidence" value="ECO:0007669"/>
    <property type="project" value="TreeGrafter"/>
</dbReference>
<dbReference type="Gene3D" id="3.30.70.1430">
    <property type="entry name" value="Multidrug efflux transporter AcrB pore domain"/>
    <property type="match status" value="2"/>
</dbReference>
<dbReference type="InterPro" id="IPR001036">
    <property type="entry name" value="Acrflvin-R"/>
</dbReference>
<dbReference type="Gene3D" id="1.20.1640.10">
    <property type="entry name" value="Multidrug efflux transporter AcrB transmembrane domain"/>
    <property type="match status" value="2"/>
</dbReference>
<accession>A0A1I3Q310</accession>
<dbReference type="PRINTS" id="PR00702">
    <property type="entry name" value="ACRIFLAVINRP"/>
</dbReference>
<dbReference type="EMBL" id="FORY01000003">
    <property type="protein sequence ID" value="SFJ27536.1"/>
    <property type="molecule type" value="Genomic_DNA"/>
</dbReference>
<dbReference type="STRING" id="576117.SAMN04488138_103161"/>
<dbReference type="SUPFAM" id="SSF82714">
    <property type="entry name" value="Multidrug efflux transporter AcrB TolC docking domain, DN and DC subdomains"/>
    <property type="match status" value="2"/>
</dbReference>
<feature type="transmembrane region" description="Helical" evidence="2">
    <location>
        <begin position="869"/>
        <end position="889"/>
    </location>
</feature>
<evidence type="ECO:0000313" key="3">
    <source>
        <dbReference type="EMBL" id="SFJ27536.1"/>
    </source>
</evidence>
<dbReference type="Pfam" id="PF00873">
    <property type="entry name" value="ACR_tran"/>
    <property type="match status" value="1"/>
</dbReference>
<feature type="transmembrane region" description="Helical" evidence="2">
    <location>
        <begin position="380"/>
        <end position="401"/>
    </location>
</feature>
<dbReference type="PANTHER" id="PTHR32063">
    <property type="match status" value="1"/>
</dbReference>
<feature type="transmembrane region" description="Helical" evidence="2">
    <location>
        <begin position="998"/>
        <end position="1022"/>
    </location>
</feature>
<dbReference type="Proteomes" id="UP000183299">
    <property type="component" value="Unassembled WGS sequence"/>
</dbReference>
<dbReference type="InterPro" id="IPR027463">
    <property type="entry name" value="AcrB_DN_DC_subdom"/>
</dbReference>
<gene>
    <name evidence="3" type="ORF">SAMN04488138_103161</name>
</gene>
<sequence length="1058" mass="111400">MTMTPQEPTPAPETENATQEPAQVERAGLANLFISRPIFAIVINLLVLIAGLAALNAVDVREMPDVDQPVLSVRTSYDGAVPETVDREVTQVLEEALSALDGVAYIESTSSSESSRITIDLSDGTDIDVAANEAREIVSETVRQLPDDIDDPTVTKSDTNGDAIIRLAVLGDVPLAELTQIAETTVYDRLSLIDGIAEITIRGDRSNEFRVLVNMPSLLSRGLTMFDVSDALEALRDDTPLGSLDTSAQSLSLRVGNEEVTPEIIGNLPINAYTRVNDVAFVQYGPEERDTSARVNGKTAIGIDITRQSVGNTLTISKDVRAAVAELAEDMPEGVELLITSDDGVFIESSINEVVNSIGLATLIVVFVIFAFLRSVRATLIPALTIPVALVGTIAAIWLTGFSVNTISLLALVLATGMVVDDAIVVIENIVRKRKEGMGPFAAAAAGTNEVFFAVISTTATLAAVFIPISFLPGQAGGVFSEFGFVLAFAVTLSSITALTLAPVLAAFLDPGKAEGALDEDAQDKRPSWAMRAFDMVMDRAIRAPLVVISIAGAMVIIALGSASTLSSSITPSEDRGFFLIFARGASDSTVDYVEEQVLEIEEILDPYRASGEVDAVQSIIGIGGGNALVIVRLADWNDRARSQQEIAAELSRSVSRVPGIQASVRSTNSLNIRGAGRGLTFAVTGNNIEAMTAAAEELVEAMSSDEMFLNPQLSDDAVSAEMEVVIDDQMAGAFGLTKSEITELISAMVQGIVPVSVFIDDTEVDVNLMSGGAPIDDPTDIESIYLQLDNGEFVPLSAAAKLEMTVSQSTVSRQAGALAVSVQANLGEGVSLGEAASRMQELATDMLPDDMGIVLTGEAASLSSSQHAMYMVFAVAGIVVLLVLAAQFESLTSAVVIMLTVPFGIAAALMTIKLSGGSLNYYSQIGLVMLIGVMAKNGILIVEFANQLREAGQDIDTAIRNALRLRIRPVMMTMISTVFGGLPLVLTSGAGAEARIAVGWVIVGGLGFATVFTLFLTPVFYRLLAGYGGLPGGAKKRLHLERGAFFGAAKGAASGNT</sequence>
<dbReference type="PANTHER" id="PTHR32063:SF14">
    <property type="entry name" value="BLL4319 PROTEIN"/>
    <property type="match status" value="1"/>
</dbReference>
<keyword evidence="2" id="KW-1133">Transmembrane helix</keyword>
<dbReference type="GO" id="GO:0005886">
    <property type="term" value="C:plasma membrane"/>
    <property type="evidence" value="ECO:0007669"/>
    <property type="project" value="TreeGrafter"/>
</dbReference>
<keyword evidence="2" id="KW-0812">Transmembrane</keyword>
<protein>
    <submittedName>
        <fullName evidence="3">Hydrophobe/amphiphile efflux-1 (HAE1) family protein</fullName>
    </submittedName>
</protein>
<feature type="transmembrane region" description="Helical" evidence="2">
    <location>
        <begin position="541"/>
        <end position="563"/>
    </location>
</feature>
<name>A0A1I3Q310_9RHOB</name>
<feature type="transmembrane region" description="Helical" evidence="2">
    <location>
        <begin position="922"/>
        <end position="943"/>
    </location>
</feature>